<comment type="caution">
    <text evidence="2">The sequence shown here is derived from an EMBL/GenBank/DDBJ whole genome shotgun (WGS) entry which is preliminary data.</text>
</comment>
<sequence>MFKTSSMLALCLLAGHAVADELPSCNGNAPVRPAFDLQPRKTQLDARAVTLMAQWKEDSRTQSPTQAAENHNERVARVYEDFMTERRHVYAGARCEVYSVKKCASTAGKKHKCPMRVGAPPDTWFDAGLTLVDNDFAKAPAISSDKRTVTYTVKKTGKGSNTAGFRAPVGYVPAVSERYVDEDFAQVHAYFAPLVRISGHTGD</sequence>
<dbReference type="Proteomes" id="UP000051802">
    <property type="component" value="Unassembled WGS sequence"/>
</dbReference>
<evidence type="ECO:0000256" key="1">
    <source>
        <dbReference type="SAM" id="SignalP"/>
    </source>
</evidence>
<evidence type="ECO:0000313" key="3">
    <source>
        <dbReference type="Proteomes" id="UP000051802"/>
    </source>
</evidence>
<gene>
    <name evidence="2" type="ORF">ARC20_05420</name>
</gene>
<dbReference type="EMBL" id="LLXU01000055">
    <property type="protein sequence ID" value="KRG46437.1"/>
    <property type="molecule type" value="Genomic_DNA"/>
</dbReference>
<reference evidence="2 3" key="1">
    <citation type="submission" date="2015-10" db="EMBL/GenBank/DDBJ databases">
        <title>Genome sequencing and analysis of members of genus Stenotrophomonas.</title>
        <authorList>
            <person name="Patil P.P."/>
            <person name="Midha S."/>
            <person name="Patil P.B."/>
        </authorList>
    </citation>
    <scope>NUCLEOTIDE SEQUENCE [LARGE SCALE GENOMIC DNA]</scope>
    <source>
        <strain evidence="2 3">JCM 16536</strain>
    </source>
</reference>
<feature type="chain" id="PRO_5006391006" description="DUF3828 domain-containing protein" evidence="1">
    <location>
        <begin position="20"/>
        <end position="203"/>
    </location>
</feature>
<keyword evidence="1" id="KW-0732">Signal</keyword>
<accession>A0A0R0AMQ9</accession>
<keyword evidence="3" id="KW-1185">Reference proteome</keyword>
<name>A0A0R0AMQ9_9GAMM</name>
<protein>
    <recommendedName>
        <fullName evidence="4">DUF3828 domain-containing protein</fullName>
    </recommendedName>
</protein>
<feature type="signal peptide" evidence="1">
    <location>
        <begin position="1"/>
        <end position="19"/>
    </location>
</feature>
<organism evidence="2 3">
    <name type="scientific">Stenotrophomonas panacihumi</name>
    <dbReference type="NCBI Taxonomy" id="676599"/>
    <lineage>
        <taxon>Bacteria</taxon>
        <taxon>Pseudomonadati</taxon>
        <taxon>Pseudomonadota</taxon>
        <taxon>Gammaproteobacteria</taxon>
        <taxon>Lysobacterales</taxon>
        <taxon>Lysobacteraceae</taxon>
        <taxon>Stenotrophomonas</taxon>
    </lineage>
</organism>
<proteinExistence type="predicted"/>
<dbReference type="RefSeq" id="WP_057644888.1">
    <property type="nucleotide sequence ID" value="NZ_LLXU01000055.1"/>
</dbReference>
<evidence type="ECO:0008006" key="4">
    <source>
        <dbReference type="Google" id="ProtNLM"/>
    </source>
</evidence>
<evidence type="ECO:0000313" key="2">
    <source>
        <dbReference type="EMBL" id="KRG46437.1"/>
    </source>
</evidence>
<dbReference type="AlphaFoldDB" id="A0A0R0AMQ9"/>
<dbReference type="STRING" id="676599.ARC20_05420"/>